<keyword evidence="4 8" id="KW-0560">Oxidoreductase</keyword>
<dbReference type="InterPro" id="IPR029760">
    <property type="entry name" value="GPX_CS"/>
</dbReference>
<name>A0A8C5LQI3_9ANUR</name>
<evidence type="ECO:0000256" key="1">
    <source>
        <dbReference type="ARBA" id="ARBA00006926"/>
    </source>
</evidence>
<accession>A0A8C5LQI3</accession>
<comment type="catalytic activity">
    <reaction evidence="6">
        <text>(13S)-hydroperoxy-(9Z,11E)-octadecadienoate + 2 glutathione = (13S)-hydroxy-(9Z,11E)-octadecadienoate + glutathione disulfide + H2O</text>
        <dbReference type="Rhea" id="RHEA:48888"/>
        <dbReference type="ChEBI" id="CHEBI:15377"/>
        <dbReference type="ChEBI" id="CHEBI:57466"/>
        <dbReference type="ChEBI" id="CHEBI:57925"/>
        <dbReference type="ChEBI" id="CHEBI:58297"/>
        <dbReference type="ChEBI" id="CHEBI:90850"/>
    </reaction>
    <physiologicalReaction direction="left-to-right" evidence="6">
        <dbReference type="Rhea" id="RHEA:48889"/>
    </physiologicalReaction>
</comment>
<keyword evidence="3" id="KW-0712">Selenocysteine</keyword>
<evidence type="ECO:0000256" key="6">
    <source>
        <dbReference type="ARBA" id="ARBA00036240"/>
    </source>
</evidence>
<dbReference type="GO" id="GO:0005739">
    <property type="term" value="C:mitochondrion"/>
    <property type="evidence" value="ECO:0007669"/>
    <property type="project" value="TreeGrafter"/>
</dbReference>
<dbReference type="Proteomes" id="UP000694569">
    <property type="component" value="Unplaced"/>
</dbReference>
<dbReference type="PIRSF" id="PIRSF000303">
    <property type="entry name" value="Glutathion_perox"/>
    <property type="match status" value="1"/>
</dbReference>
<evidence type="ECO:0000256" key="7">
    <source>
        <dbReference type="ARBA" id="ARBA00046929"/>
    </source>
</evidence>
<evidence type="ECO:0000256" key="5">
    <source>
        <dbReference type="ARBA" id="ARBA00035814"/>
    </source>
</evidence>
<dbReference type="SUPFAM" id="SSF52833">
    <property type="entry name" value="Thioredoxin-like"/>
    <property type="match status" value="1"/>
</dbReference>
<dbReference type="PROSITE" id="PS00763">
    <property type="entry name" value="GLUTATHIONE_PEROXID_2"/>
    <property type="match status" value="1"/>
</dbReference>
<evidence type="ECO:0000256" key="4">
    <source>
        <dbReference type="ARBA" id="ARBA00023002"/>
    </source>
</evidence>
<dbReference type="AlphaFoldDB" id="A0A8C5LQI3"/>
<reference evidence="9" key="2">
    <citation type="submission" date="2025-09" db="UniProtKB">
        <authorList>
            <consortium name="Ensembl"/>
        </authorList>
    </citation>
    <scope>IDENTIFICATION</scope>
</reference>
<dbReference type="CDD" id="cd00340">
    <property type="entry name" value="GSH_Peroxidase"/>
    <property type="match status" value="1"/>
</dbReference>
<dbReference type="PANTHER" id="PTHR11592">
    <property type="entry name" value="GLUTATHIONE PEROXIDASE"/>
    <property type="match status" value="1"/>
</dbReference>
<dbReference type="InterPro" id="IPR036249">
    <property type="entry name" value="Thioredoxin-like_sf"/>
</dbReference>
<dbReference type="GO" id="GO:0005634">
    <property type="term" value="C:nucleus"/>
    <property type="evidence" value="ECO:0007669"/>
    <property type="project" value="TreeGrafter"/>
</dbReference>
<dbReference type="OrthoDB" id="446890at2759"/>
<sequence>MHANYAEKGLRILGFPCNQFGKQEPGDEAQIKDFAASYNVKFDMFSKIEVNGDGAHPLFKWLKEQPKGRGTLGNAIKWNFTKFLISREGHVVKRFSPMDDPGHEHQKVLIVLCC</sequence>
<dbReference type="Gene3D" id="3.40.30.10">
    <property type="entry name" value="Glutaredoxin"/>
    <property type="match status" value="1"/>
</dbReference>
<dbReference type="GeneTree" id="ENSGT00940000165680"/>
<evidence type="ECO:0000313" key="10">
    <source>
        <dbReference type="Proteomes" id="UP000694569"/>
    </source>
</evidence>
<reference evidence="9" key="1">
    <citation type="submission" date="2025-08" db="UniProtKB">
        <authorList>
            <consortium name="Ensembl"/>
        </authorList>
    </citation>
    <scope>IDENTIFICATION</scope>
</reference>
<evidence type="ECO:0000313" key="9">
    <source>
        <dbReference type="Ensembl" id="ENSLLEP00000002460.1"/>
    </source>
</evidence>
<evidence type="ECO:0000256" key="2">
    <source>
        <dbReference type="ARBA" id="ARBA00022559"/>
    </source>
</evidence>
<dbReference type="Pfam" id="PF00255">
    <property type="entry name" value="GSHPx"/>
    <property type="match status" value="1"/>
</dbReference>
<dbReference type="PRINTS" id="PR01011">
    <property type="entry name" value="GLUTPROXDASE"/>
</dbReference>
<dbReference type="GO" id="GO:0047066">
    <property type="term" value="F:phospholipid-hydroperoxide glutathione peroxidase activity"/>
    <property type="evidence" value="ECO:0007669"/>
    <property type="project" value="UniProtKB-EC"/>
</dbReference>
<dbReference type="PANTHER" id="PTHR11592:SF134">
    <property type="entry name" value="PHOSPHOLIPID HYDROPEROXIDE GLUTATHIONE PEROXIDASE"/>
    <property type="match status" value="1"/>
</dbReference>
<comment type="similarity">
    <text evidence="1 8">Belongs to the glutathione peroxidase family.</text>
</comment>
<evidence type="ECO:0000256" key="8">
    <source>
        <dbReference type="RuleBase" id="RU000499"/>
    </source>
</evidence>
<comment type="subunit">
    <text evidence="7">Monomer. Has a tendency to form higher mass oligomers. Interacts with FUNDC1; this interaction promotes GPX4 recruitment into mitochondria through TOM/TIM complex where it is degraded by mitophagy.</text>
</comment>
<keyword evidence="2 8" id="KW-0575">Peroxidase</keyword>
<dbReference type="GO" id="GO:0006979">
    <property type="term" value="P:response to oxidative stress"/>
    <property type="evidence" value="ECO:0007669"/>
    <property type="project" value="InterPro"/>
</dbReference>
<proteinExistence type="inferred from homology"/>
<dbReference type="InterPro" id="IPR000889">
    <property type="entry name" value="Glutathione_peroxidase"/>
</dbReference>
<comment type="catalytic activity">
    <reaction evidence="5">
        <text>a hydroperoxy polyunsaturated fatty acid + 2 glutathione = a hydroxy polyunsaturated fatty acid + glutathione disulfide + H2O</text>
        <dbReference type="Rhea" id="RHEA:19057"/>
        <dbReference type="ChEBI" id="CHEBI:15377"/>
        <dbReference type="ChEBI" id="CHEBI:57925"/>
        <dbReference type="ChEBI" id="CHEBI:58297"/>
        <dbReference type="ChEBI" id="CHEBI:131871"/>
        <dbReference type="ChEBI" id="CHEBI:134019"/>
        <dbReference type="EC" id="1.11.1.12"/>
    </reaction>
    <physiologicalReaction direction="left-to-right" evidence="5">
        <dbReference type="Rhea" id="RHEA:19058"/>
    </physiologicalReaction>
</comment>
<protein>
    <recommendedName>
        <fullName evidence="8">Glutathione peroxidase</fullName>
    </recommendedName>
</protein>
<evidence type="ECO:0000256" key="3">
    <source>
        <dbReference type="ARBA" id="ARBA00022933"/>
    </source>
</evidence>
<dbReference type="PROSITE" id="PS51355">
    <property type="entry name" value="GLUTATHIONE_PEROXID_3"/>
    <property type="match status" value="1"/>
</dbReference>
<organism evidence="9 10">
    <name type="scientific">Leptobrachium leishanense</name>
    <name type="common">Leishan spiny toad</name>
    <dbReference type="NCBI Taxonomy" id="445787"/>
    <lineage>
        <taxon>Eukaryota</taxon>
        <taxon>Metazoa</taxon>
        <taxon>Chordata</taxon>
        <taxon>Craniata</taxon>
        <taxon>Vertebrata</taxon>
        <taxon>Euteleostomi</taxon>
        <taxon>Amphibia</taxon>
        <taxon>Batrachia</taxon>
        <taxon>Anura</taxon>
        <taxon>Pelobatoidea</taxon>
        <taxon>Megophryidae</taxon>
        <taxon>Leptobrachium</taxon>
    </lineage>
</organism>
<dbReference type="Ensembl" id="ENSLLET00000002568.1">
    <property type="protein sequence ID" value="ENSLLEP00000002460.1"/>
    <property type="gene ID" value="ENSLLEG00000001588.1"/>
</dbReference>
<dbReference type="GO" id="GO:0004602">
    <property type="term" value="F:glutathione peroxidase activity"/>
    <property type="evidence" value="ECO:0007669"/>
    <property type="project" value="TreeGrafter"/>
</dbReference>
<keyword evidence="10" id="KW-1185">Reference proteome</keyword>